<dbReference type="AlphaFoldDB" id="A0AAI8Q918"/>
<dbReference type="Proteomes" id="UP000007886">
    <property type="component" value="Chromosome"/>
</dbReference>
<proteinExistence type="predicted"/>
<accession>A0AAI8Q918</accession>
<dbReference type="Pfam" id="PF14072">
    <property type="entry name" value="DndB"/>
    <property type="match status" value="1"/>
</dbReference>
<reference evidence="1 2" key="1">
    <citation type="journal article" date="2012" name="Microbes Environ.">
        <title>Complete genome sequence of Bradyrhizobium sp. S23321: insights into symbiosis evolution in soil oligotrophs.</title>
        <authorList>
            <person name="Okubo T."/>
            <person name="Tsukui T."/>
            <person name="Maita H."/>
            <person name="Okamoto S."/>
            <person name="Oshima K."/>
            <person name="Fujisawa T."/>
            <person name="Saito A."/>
            <person name="Futamata H."/>
            <person name="Hattori R."/>
            <person name="Shimomura Y."/>
            <person name="Haruta S."/>
            <person name="Morimoto S."/>
            <person name="Wang Y."/>
            <person name="Sakai Y."/>
            <person name="Hattori M."/>
            <person name="Aizawa S."/>
            <person name="Nagashima K.V.P."/>
            <person name="Masuda S."/>
            <person name="Hattori T."/>
            <person name="Yamashita A."/>
            <person name="Bao Z."/>
            <person name="Hayatsu M."/>
            <person name="Kajiya-Kanegae H."/>
            <person name="Yoshinaga I."/>
            <person name="Sakamoto K."/>
            <person name="Toyota K."/>
            <person name="Nakao M."/>
            <person name="Kohara M."/>
            <person name="Anda M."/>
            <person name="Niwa R."/>
            <person name="Jung-Hwan P."/>
            <person name="Sameshima-Saito R."/>
            <person name="Tokuda S."/>
            <person name="Yamamoto S."/>
            <person name="Yamamoto S."/>
            <person name="Yokoyama T."/>
            <person name="Akutsu T."/>
            <person name="Nakamura Y."/>
            <person name="Nakahira-Yanaka Y."/>
            <person name="Takada Hoshino Y."/>
            <person name="Hirakawa H."/>
            <person name="Mitsui H."/>
            <person name="Terasawa K."/>
            <person name="Itakura M."/>
            <person name="Sato S."/>
            <person name="Ikeda-Ohtsubo W."/>
            <person name="Sakakura N."/>
            <person name="Kaminuma E."/>
            <person name="Minamisawa K."/>
        </authorList>
    </citation>
    <scope>NUCLEOTIDE SEQUENCE [LARGE SCALE GENOMIC DNA]</scope>
    <source>
        <strain evidence="1 2">S23321</strain>
    </source>
</reference>
<dbReference type="CDD" id="cd16413">
    <property type="entry name" value="DGQHR_domain"/>
    <property type="match status" value="1"/>
</dbReference>
<dbReference type="NCBIfam" id="NF041060">
    <property type="entry name" value="DpdB"/>
    <property type="match status" value="1"/>
</dbReference>
<dbReference type="EMBL" id="AP012279">
    <property type="protein sequence ID" value="BAL73762.1"/>
    <property type="molecule type" value="Genomic_DNA"/>
</dbReference>
<evidence type="ECO:0008006" key="3">
    <source>
        <dbReference type="Google" id="ProtNLM"/>
    </source>
</evidence>
<dbReference type="InterPro" id="IPR017601">
    <property type="entry name" value="DGQHR-contain_dom"/>
</dbReference>
<dbReference type="InterPro" id="IPR017642">
    <property type="entry name" value="DNA_S_mod_DndB"/>
</dbReference>
<protein>
    <recommendedName>
        <fullName evidence="3">DGQHR domain-containing protein</fullName>
    </recommendedName>
</protein>
<dbReference type="NCBIfam" id="TIGR03187">
    <property type="entry name" value="DGQHR"/>
    <property type="match status" value="1"/>
</dbReference>
<evidence type="ECO:0000313" key="1">
    <source>
        <dbReference type="EMBL" id="BAL73762.1"/>
    </source>
</evidence>
<keyword evidence="2" id="KW-1185">Reference proteome</keyword>
<organism evidence="1 2">
    <name type="scientific">Bradyrhizobium cosmicum</name>
    <dbReference type="NCBI Taxonomy" id="1404864"/>
    <lineage>
        <taxon>Bacteria</taxon>
        <taxon>Pseudomonadati</taxon>
        <taxon>Pseudomonadota</taxon>
        <taxon>Alphaproteobacteria</taxon>
        <taxon>Hyphomicrobiales</taxon>
        <taxon>Nitrobacteraceae</taxon>
        <taxon>Bradyrhizobium</taxon>
    </lineage>
</organism>
<gene>
    <name evidence="1" type="ORF">S23_05410</name>
</gene>
<sequence>MKNPSKVANISVRALRTTQGKHVHVFSFFIKGADITRIAEISRVSRDASDSLKGFQRKEIQNHVKGIVQYLDRGDILFPNAIILALSPEVSFKQSRGPTPDGISDLAQIGTLSIPIREEGRRAAWIVDGQQRSLALSRTKNTQILVPVVAFISGDIDVQREQFILVNKARPLPVRLINELLPEIGVQLPRELSIRKIPSELCTLLNRDQSSPFFGLIRRMSQENSEKAVIIDTALIKVMTSSINNPLGALAPYRQSDDGSQDIDGMYRTMFLFWQTVREEFPDAWGKPPTRSRLMHSAGIQAVGVLMDRIMTRLHGRDDPKNEIRQSLRRLRPHCHWTSGTWEGLGLKWDEVQNVPKHVRGLADLLVRLDFNLSHRVA</sequence>
<evidence type="ECO:0000313" key="2">
    <source>
        <dbReference type="Proteomes" id="UP000007886"/>
    </source>
</evidence>
<name>A0AAI8Q918_9BRAD</name>
<dbReference type="KEGG" id="brs:S23_05410"/>
<dbReference type="RefSeq" id="WP_014439172.1">
    <property type="nucleotide sequence ID" value="NC_017082.1"/>
</dbReference>